<gene>
    <name evidence="1" type="ORF">DPMN_047655</name>
</gene>
<accession>A0A9D4D8F8</accession>
<name>A0A9D4D8F8_DREPO</name>
<dbReference type="Proteomes" id="UP000828390">
    <property type="component" value="Unassembled WGS sequence"/>
</dbReference>
<evidence type="ECO:0000313" key="1">
    <source>
        <dbReference type="EMBL" id="KAH3740938.1"/>
    </source>
</evidence>
<dbReference type="EMBL" id="JAIWYP010000011">
    <property type="protein sequence ID" value="KAH3740938.1"/>
    <property type="molecule type" value="Genomic_DNA"/>
</dbReference>
<dbReference type="AlphaFoldDB" id="A0A9D4D8F8"/>
<evidence type="ECO:0000313" key="2">
    <source>
        <dbReference type="Proteomes" id="UP000828390"/>
    </source>
</evidence>
<keyword evidence="2" id="KW-1185">Reference proteome</keyword>
<organism evidence="1 2">
    <name type="scientific">Dreissena polymorpha</name>
    <name type="common">Zebra mussel</name>
    <name type="synonym">Mytilus polymorpha</name>
    <dbReference type="NCBI Taxonomy" id="45954"/>
    <lineage>
        <taxon>Eukaryota</taxon>
        <taxon>Metazoa</taxon>
        <taxon>Spiralia</taxon>
        <taxon>Lophotrochozoa</taxon>
        <taxon>Mollusca</taxon>
        <taxon>Bivalvia</taxon>
        <taxon>Autobranchia</taxon>
        <taxon>Heteroconchia</taxon>
        <taxon>Euheterodonta</taxon>
        <taxon>Imparidentia</taxon>
        <taxon>Neoheterodontei</taxon>
        <taxon>Myida</taxon>
        <taxon>Dreissenoidea</taxon>
        <taxon>Dreissenidae</taxon>
        <taxon>Dreissena</taxon>
    </lineage>
</organism>
<comment type="caution">
    <text evidence="1">The sequence shown here is derived from an EMBL/GenBank/DDBJ whole genome shotgun (WGS) entry which is preliminary data.</text>
</comment>
<reference evidence="1" key="2">
    <citation type="submission" date="2020-11" db="EMBL/GenBank/DDBJ databases">
        <authorList>
            <person name="McCartney M.A."/>
            <person name="Auch B."/>
            <person name="Kono T."/>
            <person name="Mallez S."/>
            <person name="Becker A."/>
            <person name="Gohl D.M."/>
            <person name="Silverstein K.A.T."/>
            <person name="Koren S."/>
            <person name="Bechman K.B."/>
            <person name="Herman A."/>
            <person name="Abrahante J.E."/>
            <person name="Garbe J."/>
        </authorList>
    </citation>
    <scope>NUCLEOTIDE SEQUENCE</scope>
    <source>
        <strain evidence="1">Duluth1</strain>
        <tissue evidence="1">Whole animal</tissue>
    </source>
</reference>
<proteinExistence type="predicted"/>
<sequence>MPPKPAEMRKDREFYNIDFSLNNQLRLAEAPTTAAATSPQRTEILLLFIVAIDKRVVLFAICNR</sequence>
<protein>
    <submittedName>
        <fullName evidence="1">Uncharacterized protein</fullName>
    </submittedName>
</protein>
<reference evidence="1" key="1">
    <citation type="journal article" date="2019" name="bioRxiv">
        <title>The Genome of the Zebra Mussel, Dreissena polymorpha: A Resource for Invasive Species Research.</title>
        <authorList>
            <person name="McCartney M.A."/>
            <person name="Auch B."/>
            <person name="Kono T."/>
            <person name="Mallez S."/>
            <person name="Zhang Y."/>
            <person name="Obille A."/>
            <person name="Becker A."/>
            <person name="Abrahante J.E."/>
            <person name="Garbe J."/>
            <person name="Badalamenti J.P."/>
            <person name="Herman A."/>
            <person name="Mangelson H."/>
            <person name="Liachko I."/>
            <person name="Sullivan S."/>
            <person name="Sone E.D."/>
            <person name="Koren S."/>
            <person name="Silverstein K.A.T."/>
            <person name="Beckman K.B."/>
            <person name="Gohl D.M."/>
        </authorList>
    </citation>
    <scope>NUCLEOTIDE SEQUENCE</scope>
    <source>
        <strain evidence="1">Duluth1</strain>
        <tissue evidence="1">Whole animal</tissue>
    </source>
</reference>